<gene>
    <name evidence="3" type="primary">rcp1_1</name>
    <name evidence="3" type="ORF">A6302_02935</name>
</gene>
<protein>
    <submittedName>
        <fullName evidence="3">Response regulator rcp1</fullName>
    </submittedName>
</protein>
<dbReference type="PANTHER" id="PTHR44520">
    <property type="entry name" value="RESPONSE REGULATOR RCP1-RELATED"/>
    <property type="match status" value="1"/>
</dbReference>
<dbReference type="Pfam" id="PF00072">
    <property type="entry name" value="Response_reg"/>
    <property type="match status" value="1"/>
</dbReference>
<sequence length="144" mass="16039">MTHPQPIQVLLVEDNPADADLTRETLETSKLHIELSVARDGVEALDHLRRAPGYDGMPRPDLILLDLNLPRMDGRQLLAEIRADDALQSIPVVVLTSSEAERDIAESYRLGANCYVIKPVDLKAFQTIVEAVEGFWFTVVKLPP</sequence>
<dbReference type="InterPro" id="IPR011006">
    <property type="entry name" value="CheY-like_superfamily"/>
</dbReference>
<evidence type="ECO:0000313" key="4">
    <source>
        <dbReference type="Proteomes" id="UP000094622"/>
    </source>
</evidence>
<dbReference type="OrthoDB" id="9786548at2"/>
<proteinExistence type="predicted"/>
<organism evidence="3 4">
    <name type="scientific">Methylobrevis pamukkalensis</name>
    <dbReference type="NCBI Taxonomy" id="1439726"/>
    <lineage>
        <taxon>Bacteria</taxon>
        <taxon>Pseudomonadati</taxon>
        <taxon>Pseudomonadota</taxon>
        <taxon>Alphaproteobacteria</taxon>
        <taxon>Hyphomicrobiales</taxon>
        <taxon>Pleomorphomonadaceae</taxon>
        <taxon>Methylobrevis</taxon>
    </lineage>
</organism>
<dbReference type="AlphaFoldDB" id="A0A1E3H099"/>
<evidence type="ECO:0000313" key="3">
    <source>
        <dbReference type="EMBL" id="ODN69768.1"/>
    </source>
</evidence>
<dbReference type="Proteomes" id="UP000094622">
    <property type="component" value="Unassembled WGS sequence"/>
</dbReference>
<name>A0A1E3H099_9HYPH</name>
<reference evidence="3 4" key="1">
    <citation type="submission" date="2016-07" db="EMBL/GenBank/DDBJ databases">
        <title>Draft Genome Sequence of Methylobrevis pamukkalensis PK2.</title>
        <authorList>
            <person name="Vasilenko O.V."/>
            <person name="Doronina N.V."/>
            <person name="Shmareva M.N."/>
            <person name="Tarlachkov S.V."/>
            <person name="Mustakhimov I."/>
            <person name="Trotsenko Y.A."/>
        </authorList>
    </citation>
    <scope>NUCLEOTIDE SEQUENCE [LARGE SCALE GENOMIC DNA]</scope>
    <source>
        <strain evidence="3 4">PK2</strain>
    </source>
</reference>
<evidence type="ECO:0000259" key="2">
    <source>
        <dbReference type="PROSITE" id="PS50110"/>
    </source>
</evidence>
<dbReference type="SUPFAM" id="SSF52172">
    <property type="entry name" value="CheY-like"/>
    <property type="match status" value="1"/>
</dbReference>
<dbReference type="CDD" id="cd17557">
    <property type="entry name" value="REC_Rcp-like"/>
    <property type="match status" value="1"/>
</dbReference>
<feature type="domain" description="Response regulatory" evidence="2">
    <location>
        <begin position="8"/>
        <end position="133"/>
    </location>
</feature>
<dbReference type="PANTHER" id="PTHR44520:SF2">
    <property type="entry name" value="RESPONSE REGULATOR RCP1"/>
    <property type="match status" value="1"/>
</dbReference>
<dbReference type="PROSITE" id="PS50110">
    <property type="entry name" value="RESPONSE_REGULATORY"/>
    <property type="match status" value="1"/>
</dbReference>
<dbReference type="Gene3D" id="3.40.50.2300">
    <property type="match status" value="1"/>
</dbReference>
<keyword evidence="4" id="KW-1185">Reference proteome</keyword>
<dbReference type="SMART" id="SM00448">
    <property type="entry name" value="REC"/>
    <property type="match status" value="1"/>
</dbReference>
<dbReference type="EMBL" id="MCRJ01000075">
    <property type="protein sequence ID" value="ODN69768.1"/>
    <property type="molecule type" value="Genomic_DNA"/>
</dbReference>
<accession>A0A1E3H099</accession>
<dbReference type="GO" id="GO:0000160">
    <property type="term" value="P:phosphorelay signal transduction system"/>
    <property type="evidence" value="ECO:0007669"/>
    <property type="project" value="InterPro"/>
</dbReference>
<evidence type="ECO:0000256" key="1">
    <source>
        <dbReference type="PROSITE-ProRule" id="PRU00169"/>
    </source>
</evidence>
<feature type="modified residue" description="4-aspartylphosphate" evidence="1">
    <location>
        <position position="66"/>
    </location>
</feature>
<dbReference type="RefSeq" id="WP_069307403.1">
    <property type="nucleotide sequence ID" value="NZ_MCRJ01000075.1"/>
</dbReference>
<dbReference type="InterPro" id="IPR001789">
    <property type="entry name" value="Sig_transdc_resp-reg_receiver"/>
</dbReference>
<comment type="caution">
    <text evidence="3">The sequence shown here is derived from an EMBL/GenBank/DDBJ whole genome shotgun (WGS) entry which is preliminary data.</text>
</comment>
<dbReference type="InterPro" id="IPR052893">
    <property type="entry name" value="TCS_response_regulator"/>
</dbReference>
<keyword evidence="1" id="KW-0597">Phosphoprotein</keyword>